<evidence type="ECO:0000313" key="1">
    <source>
        <dbReference type="EMBL" id="WTU45856.1"/>
    </source>
</evidence>
<keyword evidence="1" id="KW-0614">Plasmid</keyword>
<protein>
    <submittedName>
        <fullName evidence="1">Uncharacterized protein</fullName>
    </submittedName>
</protein>
<dbReference type="EMBL" id="CP108254">
    <property type="protein sequence ID" value="WTU45856.1"/>
    <property type="molecule type" value="Genomic_DNA"/>
</dbReference>
<gene>
    <name evidence="1" type="ORF">OHV25_40370</name>
</gene>
<sequence length="92" mass="10410">MHFSSYQLIRTTELAELRMAAATGELDAQEAVALEEERDELLVECRRLLEQQAGLRSRIDALELALVTVEQERLRLRGGSRRKPGMAVFPPC</sequence>
<accession>A0AAU2HFZ6</accession>
<reference evidence="1" key="1">
    <citation type="submission" date="2022-10" db="EMBL/GenBank/DDBJ databases">
        <title>The complete genomes of actinobacterial strains from the NBC collection.</title>
        <authorList>
            <person name="Joergensen T.S."/>
            <person name="Alvarez Arevalo M."/>
            <person name="Sterndorff E.B."/>
            <person name="Faurdal D."/>
            <person name="Vuksanovic O."/>
            <person name="Mourched A.-S."/>
            <person name="Charusanti P."/>
            <person name="Shaw S."/>
            <person name="Blin K."/>
            <person name="Weber T."/>
        </authorList>
    </citation>
    <scope>NUCLEOTIDE SEQUENCE</scope>
    <source>
        <strain evidence="1">NBC_00060</strain>
        <plasmid evidence="1">unnamed1</plasmid>
    </source>
</reference>
<dbReference type="RefSeq" id="WP_331723648.1">
    <property type="nucleotide sequence ID" value="NZ_CP108254.1"/>
</dbReference>
<dbReference type="AlphaFoldDB" id="A0AAU2HFZ6"/>
<geneLocation type="plasmid" evidence="1">
    <name>unnamed1</name>
</geneLocation>
<name>A0AAU2HFZ6_9ACTN</name>
<organism evidence="1">
    <name type="scientific">Streptomyces sp. NBC_00060</name>
    <dbReference type="NCBI Taxonomy" id="2975636"/>
    <lineage>
        <taxon>Bacteria</taxon>
        <taxon>Bacillati</taxon>
        <taxon>Actinomycetota</taxon>
        <taxon>Actinomycetes</taxon>
        <taxon>Kitasatosporales</taxon>
        <taxon>Streptomycetaceae</taxon>
        <taxon>Streptomyces</taxon>
    </lineage>
</organism>
<proteinExistence type="predicted"/>